<protein>
    <submittedName>
        <fullName evidence="1">cAMP and cAMP-inhibited cGMP 3',5'-cyclic phosphodiesterase 10A</fullName>
    </submittedName>
</protein>
<dbReference type="STRING" id="48709.A0A1D2MKK4"/>
<dbReference type="OMA" id="WELAVCI"/>
<dbReference type="AlphaFoldDB" id="A0A1D2MKK4"/>
<dbReference type="Proteomes" id="UP000094527">
    <property type="component" value="Unassembled WGS sequence"/>
</dbReference>
<evidence type="ECO:0000313" key="1">
    <source>
        <dbReference type="EMBL" id="ODM93559.1"/>
    </source>
</evidence>
<evidence type="ECO:0000313" key="2">
    <source>
        <dbReference type="Proteomes" id="UP000094527"/>
    </source>
</evidence>
<accession>A0A1D2MKK4</accession>
<organism evidence="1 2">
    <name type="scientific">Orchesella cincta</name>
    <name type="common">Springtail</name>
    <name type="synonym">Podura cincta</name>
    <dbReference type="NCBI Taxonomy" id="48709"/>
    <lineage>
        <taxon>Eukaryota</taxon>
        <taxon>Metazoa</taxon>
        <taxon>Ecdysozoa</taxon>
        <taxon>Arthropoda</taxon>
        <taxon>Hexapoda</taxon>
        <taxon>Collembola</taxon>
        <taxon>Entomobryomorpha</taxon>
        <taxon>Entomobryoidea</taxon>
        <taxon>Orchesellidae</taxon>
        <taxon>Orchesellinae</taxon>
        <taxon>Orchesella</taxon>
    </lineage>
</organism>
<dbReference type="OrthoDB" id="295473at2759"/>
<dbReference type="EMBL" id="LJIJ01000955">
    <property type="protein sequence ID" value="ODM93559.1"/>
    <property type="molecule type" value="Genomic_DNA"/>
</dbReference>
<gene>
    <name evidence="1" type="ORF">Ocin01_13118</name>
</gene>
<keyword evidence="2" id="KW-1185">Reference proteome</keyword>
<comment type="caution">
    <text evidence="1">The sequence shown here is derived from an EMBL/GenBank/DDBJ whole genome shotgun (WGS) entry which is preliminary data.</text>
</comment>
<reference evidence="1 2" key="1">
    <citation type="journal article" date="2016" name="Genome Biol. Evol.">
        <title>Gene Family Evolution Reflects Adaptation to Soil Environmental Stressors in the Genome of the Collembolan Orchesella cincta.</title>
        <authorList>
            <person name="Faddeeva-Vakhrusheva A."/>
            <person name="Derks M.F."/>
            <person name="Anvar S.Y."/>
            <person name="Agamennone V."/>
            <person name="Suring W."/>
            <person name="Smit S."/>
            <person name="van Straalen N.M."/>
            <person name="Roelofs D."/>
        </authorList>
    </citation>
    <scope>NUCLEOTIDE SEQUENCE [LARGE SCALE GENOMIC DNA]</scope>
    <source>
        <tissue evidence="1">Mixed pool</tissue>
    </source>
</reference>
<sequence length="145" mass="16058">MLNAADMDPEKVEEYLIQNPQFLDAYVTKNVDQEMLECWLLDRHKIAQSRKSSLSRWKFGQTAAAGAGTAAATEPKKNMLQELAKSLQKTSSRVGSVMWELAVCIASAVSADSFIFYLADKRDGTLCKFNIINNATGICYPDSIV</sequence>
<name>A0A1D2MKK4_ORCCI</name>
<proteinExistence type="predicted"/>